<dbReference type="Gene3D" id="3.40.50.720">
    <property type="entry name" value="NAD(P)-binding Rossmann-like Domain"/>
    <property type="match status" value="1"/>
</dbReference>
<sequence length="189" mass="21566">MSYYVNNVGASNEYPETLLDHPEAEKTWDRMLKINCFSVTEMTMIILPQMIAKKMGAIINVASASAYRPCPYLSVYAATKSFVSHFTASLKSEYSNSDVFFQCVYPYYVATNMSKIKRPSFFAPDADTYAKSALNTVGLESETNGCLAHSLQHLIYQVVPRFIYVYMSKKMMLETREKYLRKIGSKKEN</sequence>
<accession>A0A915HLX6</accession>
<evidence type="ECO:0000313" key="3">
    <source>
        <dbReference type="Proteomes" id="UP000887565"/>
    </source>
</evidence>
<dbReference type="InterPro" id="IPR036291">
    <property type="entry name" value="NAD(P)-bd_dom_sf"/>
</dbReference>
<dbReference type="PRINTS" id="PR00081">
    <property type="entry name" value="GDHRDH"/>
</dbReference>
<dbReference type="PIRSF" id="PIRSF000126">
    <property type="entry name" value="11-beta-HSD1"/>
    <property type="match status" value="1"/>
</dbReference>
<comment type="similarity">
    <text evidence="1">Belongs to the short-chain dehydrogenases/reductases (SDR) family.</text>
</comment>
<dbReference type="WBParaSite" id="nRc.2.0.1.t02968-RA">
    <property type="protein sequence ID" value="nRc.2.0.1.t02968-RA"/>
    <property type="gene ID" value="nRc.2.0.1.g02968"/>
</dbReference>
<dbReference type="Proteomes" id="UP000887565">
    <property type="component" value="Unplaced"/>
</dbReference>
<evidence type="ECO:0000313" key="4">
    <source>
        <dbReference type="WBParaSite" id="nRc.2.0.1.t02968-RA"/>
    </source>
</evidence>
<dbReference type="InterPro" id="IPR002347">
    <property type="entry name" value="SDR_fam"/>
</dbReference>
<proteinExistence type="inferred from homology"/>
<dbReference type="SUPFAM" id="SSF51735">
    <property type="entry name" value="NAD(P)-binding Rossmann-fold domains"/>
    <property type="match status" value="1"/>
</dbReference>
<reference evidence="4" key="1">
    <citation type="submission" date="2022-11" db="UniProtKB">
        <authorList>
            <consortium name="WormBaseParasite"/>
        </authorList>
    </citation>
    <scope>IDENTIFICATION</scope>
</reference>
<organism evidence="3 4">
    <name type="scientific">Romanomermis culicivorax</name>
    <name type="common">Nematode worm</name>
    <dbReference type="NCBI Taxonomy" id="13658"/>
    <lineage>
        <taxon>Eukaryota</taxon>
        <taxon>Metazoa</taxon>
        <taxon>Ecdysozoa</taxon>
        <taxon>Nematoda</taxon>
        <taxon>Enoplea</taxon>
        <taxon>Dorylaimia</taxon>
        <taxon>Mermithida</taxon>
        <taxon>Mermithoidea</taxon>
        <taxon>Mermithidae</taxon>
        <taxon>Romanomermis</taxon>
    </lineage>
</organism>
<dbReference type="AlphaFoldDB" id="A0A915HLX6"/>
<dbReference type="PANTHER" id="PTHR43899">
    <property type="entry name" value="RH59310P"/>
    <property type="match status" value="1"/>
</dbReference>
<dbReference type="GO" id="GO:0016491">
    <property type="term" value="F:oxidoreductase activity"/>
    <property type="evidence" value="ECO:0007669"/>
    <property type="project" value="UniProtKB-KW"/>
</dbReference>
<keyword evidence="2" id="KW-0560">Oxidoreductase</keyword>
<keyword evidence="3" id="KW-1185">Reference proteome</keyword>
<evidence type="ECO:0000256" key="1">
    <source>
        <dbReference type="ARBA" id="ARBA00006484"/>
    </source>
</evidence>
<dbReference type="GO" id="GO:0005783">
    <property type="term" value="C:endoplasmic reticulum"/>
    <property type="evidence" value="ECO:0007669"/>
    <property type="project" value="TreeGrafter"/>
</dbReference>
<evidence type="ECO:0000256" key="2">
    <source>
        <dbReference type="ARBA" id="ARBA00023002"/>
    </source>
</evidence>
<dbReference type="Pfam" id="PF00106">
    <property type="entry name" value="adh_short"/>
    <property type="match status" value="1"/>
</dbReference>
<dbReference type="CDD" id="cd05356">
    <property type="entry name" value="17beta-HSD1_like_SDR_c"/>
    <property type="match status" value="1"/>
</dbReference>
<dbReference type="InterPro" id="IPR051019">
    <property type="entry name" value="VLCFA-Steroid_DH"/>
</dbReference>
<dbReference type="PANTHER" id="PTHR43899:SF13">
    <property type="entry name" value="RH59310P"/>
    <property type="match status" value="1"/>
</dbReference>
<name>A0A915HLX6_ROMCU</name>
<dbReference type="OMA" id="VATKMAN"/>
<protein>
    <submittedName>
        <fullName evidence="4">Estradiol 17-beta-dehydrogenase 12</fullName>
    </submittedName>
</protein>